<dbReference type="InterPro" id="IPR027463">
    <property type="entry name" value="AcrB_DN_DC_subdom"/>
</dbReference>
<organism evidence="2">
    <name type="scientific">marine sediment metagenome</name>
    <dbReference type="NCBI Taxonomy" id="412755"/>
    <lineage>
        <taxon>unclassified sequences</taxon>
        <taxon>metagenomes</taxon>
        <taxon>ecological metagenomes</taxon>
    </lineage>
</organism>
<proteinExistence type="predicted"/>
<dbReference type="PANTHER" id="PTHR32063:SF0">
    <property type="entry name" value="SWARMING MOTILITY PROTEIN SWRC"/>
    <property type="match status" value="1"/>
</dbReference>
<evidence type="ECO:0000313" key="2">
    <source>
        <dbReference type="EMBL" id="KKM22234.1"/>
    </source>
</evidence>
<dbReference type="Gene3D" id="3.30.70.1440">
    <property type="entry name" value="Multidrug efflux transporter AcrB pore domain"/>
    <property type="match status" value="1"/>
</dbReference>
<feature type="transmembrane region" description="Helical" evidence="1">
    <location>
        <begin position="466"/>
        <end position="493"/>
    </location>
</feature>
<feature type="non-terminal residue" evidence="2">
    <location>
        <position position="1"/>
    </location>
</feature>
<dbReference type="SUPFAM" id="SSF82866">
    <property type="entry name" value="Multidrug efflux transporter AcrB transmembrane domain"/>
    <property type="match status" value="1"/>
</dbReference>
<dbReference type="InterPro" id="IPR001036">
    <property type="entry name" value="Acrflvin-R"/>
</dbReference>
<dbReference type="Gene3D" id="3.30.70.1430">
    <property type="entry name" value="Multidrug efflux transporter AcrB pore domain"/>
    <property type="match status" value="1"/>
</dbReference>
<evidence type="ECO:0008006" key="3">
    <source>
        <dbReference type="Google" id="ProtNLM"/>
    </source>
</evidence>
<feature type="transmembrane region" description="Helical" evidence="1">
    <location>
        <begin position="391"/>
        <end position="411"/>
    </location>
</feature>
<evidence type="ECO:0000256" key="1">
    <source>
        <dbReference type="SAM" id="Phobius"/>
    </source>
</evidence>
<feature type="transmembrane region" description="Helical" evidence="1">
    <location>
        <begin position="367"/>
        <end position="384"/>
    </location>
</feature>
<dbReference type="GO" id="GO:0005886">
    <property type="term" value="C:plasma membrane"/>
    <property type="evidence" value="ECO:0007669"/>
    <property type="project" value="TreeGrafter"/>
</dbReference>
<reference evidence="2" key="1">
    <citation type="journal article" date="2015" name="Nature">
        <title>Complex archaea that bridge the gap between prokaryotes and eukaryotes.</title>
        <authorList>
            <person name="Spang A."/>
            <person name="Saw J.H."/>
            <person name="Jorgensen S.L."/>
            <person name="Zaremba-Niedzwiedzka K."/>
            <person name="Martijn J."/>
            <person name="Lind A.E."/>
            <person name="van Eijk R."/>
            <person name="Schleper C."/>
            <person name="Guy L."/>
            <person name="Ettema T.J."/>
        </authorList>
    </citation>
    <scope>NUCLEOTIDE SEQUENCE</scope>
</reference>
<dbReference type="Pfam" id="PF00873">
    <property type="entry name" value="ACR_tran"/>
    <property type="match status" value="1"/>
</dbReference>
<feature type="transmembrane region" description="Helical" evidence="1">
    <location>
        <begin position="499"/>
        <end position="529"/>
    </location>
</feature>
<sequence length="543" mass="61824">AQGGDKGEVIKSDRTLTDAEKMQKSFLTKYLSDPYTRFIELTLRFRWITAGITILIVILAYYLYGHLEKGVVREGIYREVHLQVDTPKSYGIDDTKMLFERLEGILQERKDELEIKTISSSFDRSGGSLAIYLVKQEEAKRSVSTLSEEIRHLLPVIPGVKYRKRFRYGHDGKEVSIEIKGRNMHTLTRLADDIKERLATIPDLSDVDTNLEKGKDEIIVAIDREKVKKYGLTSQRIAFGISGSLGSRAVSKFKVKDKEIDINLQLKEEDRQRLDQLKNLEFKDTEKEGVVLGRVADFKRRIGPKAIERKDRKPIVIITAQYKEKGLRKIMEDIKAKMADFSLPAGYVWSLGEEFKRYERAEAESRFGLILAIILIYLIMASLFESYIHPLTIMLTIPFAFTGVAIVFFLADLPLDSLSRLGLLLLCGLVVNNAIVLIDYINRLRRSGMDKYDAIVKGGRDRLRPILMTSFTTIFGLLPMTLPLLIPVLYGPFEGREKIWAPVGLVVISGLFTSTILTLIIMPTIYSLIDDLGRWMKKLFAIA</sequence>
<feature type="transmembrane region" description="Helical" evidence="1">
    <location>
        <begin position="423"/>
        <end position="441"/>
    </location>
</feature>
<feature type="transmembrane region" description="Helical" evidence="1">
    <location>
        <begin position="45"/>
        <end position="64"/>
    </location>
</feature>
<name>A0A0F9IQP1_9ZZZZ</name>
<accession>A0A0F9IQP1</accession>
<dbReference type="EMBL" id="LAZR01013378">
    <property type="protein sequence ID" value="KKM22234.1"/>
    <property type="molecule type" value="Genomic_DNA"/>
</dbReference>
<keyword evidence="1" id="KW-0472">Membrane</keyword>
<gene>
    <name evidence="2" type="ORF">LCGC14_1627410</name>
</gene>
<dbReference type="Gene3D" id="3.30.2090.10">
    <property type="entry name" value="Multidrug efflux transporter AcrB TolC docking domain, DN and DC subdomains"/>
    <property type="match status" value="1"/>
</dbReference>
<keyword evidence="1" id="KW-0812">Transmembrane</keyword>
<dbReference type="Gene3D" id="1.20.1640.10">
    <property type="entry name" value="Multidrug efflux transporter AcrB transmembrane domain"/>
    <property type="match status" value="1"/>
</dbReference>
<protein>
    <recommendedName>
        <fullName evidence="3">SSD domain-containing protein</fullName>
    </recommendedName>
</protein>
<comment type="caution">
    <text evidence="2">The sequence shown here is derived from an EMBL/GenBank/DDBJ whole genome shotgun (WGS) entry which is preliminary data.</text>
</comment>
<dbReference type="SUPFAM" id="SSF82714">
    <property type="entry name" value="Multidrug efflux transporter AcrB TolC docking domain, DN and DC subdomains"/>
    <property type="match status" value="1"/>
</dbReference>
<dbReference type="PANTHER" id="PTHR32063">
    <property type="match status" value="1"/>
</dbReference>
<keyword evidence="1" id="KW-1133">Transmembrane helix</keyword>
<dbReference type="AlphaFoldDB" id="A0A0F9IQP1"/>
<dbReference type="GO" id="GO:0042910">
    <property type="term" value="F:xenobiotic transmembrane transporter activity"/>
    <property type="evidence" value="ECO:0007669"/>
    <property type="project" value="TreeGrafter"/>
</dbReference>